<dbReference type="AlphaFoldDB" id="A0A1Z5JJ21"/>
<dbReference type="InterPro" id="IPR008266">
    <property type="entry name" value="Tyr_kinase_AS"/>
</dbReference>
<evidence type="ECO:0000256" key="6">
    <source>
        <dbReference type="SAM" id="MobiDB-lite"/>
    </source>
</evidence>
<dbReference type="GO" id="GO:0004674">
    <property type="term" value="F:protein serine/threonine kinase activity"/>
    <property type="evidence" value="ECO:0007669"/>
    <property type="project" value="UniProtKB-KW"/>
</dbReference>
<evidence type="ECO:0000256" key="5">
    <source>
        <dbReference type="ARBA" id="ARBA00022840"/>
    </source>
</evidence>
<evidence type="ECO:0000256" key="1">
    <source>
        <dbReference type="ARBA" id="ARBA00022527"/>
    </source>
</evidence>
<dbReference type="PROSITE" id="PS50011">
    <property type="entry name" value="PROTEIN_KINASE_DOM"/>
    <property type="match status" value="1"/>
</dbReference>
<name>A0A1Z5JJ21_FISSO</name>
<keyword evidence="9" id="KW-1185">Reference proteome</keyword>
<evidence type="ECO:0000259" key="7">
    <source>
        <dbReference type="PROSITE" id="PS50011"/>
    </source>
</evidence>
<comment type="caution">
    <text evidence="8">The sequence shown here is derived from an EMBL/GenBank/DDBJ whole genome shotgun (WGS) entry which is preliminary data.</text>
</comment>
<gene>
    <name evidence="8" type="ORF">FisN_5Lh058</name>
</gene>
<evidence type="ECO:0000256" key="3">
    <source>
        <dbReference type="ARBA" id="ARBA00022741"/>
    </source>
</evidence>
<dbReference type="GO" id="GO:0005634">
    <property type="term" value="C:nucleus"/>
    <property type="evidence" value="ECO:0007669"/>
    <property type="project" value="TreeGrafter"/>
</dbReference>
<dbReference type="SMART" id="SM00220">
    <property type="entry name" value="S_TKc"/>
    <property type="match status" value="1"/>
</dbReference>
<dbReference type="Gene3D" id="1.10.510.10">
    <property type="entry name" value="Transferase(Phosphotransferase) domain 1"/>
    <property type="match status" value="1"/>
</dbReference>
<proteinExistence type="predicted"/>
<dbReference type="PROSITE" id="PS00109">
    <property type="entry name" value="PROTEIN_KINASE_TYR"/>
    <property type="match status" value="1"/>
</dbReference>
<accession>A0A1Z5JJ21</accession>
<dbReference type="Pfam" id="PF00069">
    <property type="entry name" value="Pkinase"/>
    <property type="match status" value="2"/>
</dbReference>
<keyword evidence="1" id="KW-0723">Serine/threonine-protein kinase</keyword>
<evidence type="ECO:0000313" key="9">
    <source>
        <dbReference type="Proteomes" id="UP000198406"/>
    </source>
</evidence>
<evidence type="ECO:0000313" key="8">
    <source>
        <dbReference type="EMBL" id="GAX14020.1"/>
    </source>
</evidence>
<evidence type="ECO:0000256" key="4">
    <source>
        <dbReference type="ARBA" id="ARBA00022777"/>
    </source>
</evidence>
<dbReference type="SUPFAM" id="SSF56112">
    <property type="entry name" value="Protein kinase-like (PK-like)"/>
    <property type="match status" value="1"/>
</dbReference>
<dbReference type="InterPro" id="IPR011009">
    <property type="entry name" value="Kinase-like_dom_sf"/>
</dbReference>
<keyword evidence="5" id="KW-0067">ATP-binding</keyword>
<evidence type="ECO:0000256" key="2">
    <source>
        <dbReference type="ARBA" id="ARBA00022679"/>
    </source>
</evidence>
<dbReference type="GO" id="GO:0005524">
    <property type="term" value="F:ATP binding"/>
    <property type="evidence" value="ECO:0007669"/>
    <property type="project" value="UniProtKB-KW"/>
</dbReference>
<keyword evidence="2" id="KW-0808">Transferase</keyword>
<feature type="compositionally biased region" description="Low complexity" evidence="6">
    <location>
        <begin position="72"/>
        <end position="88"/>
    </location>
</feature>
<organism evidence="8 9">
    <name type="scientific">Fistulifera solaris</name>
    <name type="common">Oleaginous diatom</name>
    <dbReference type="NCBI Taxonomy" id="1519565"/>
    <lineage>
        <taxon>Eukaryota</taxon>
        <taxon>Sar</taxon>
        <taxon>Stramenopiles</taxon>
        <taxon>Ochrophyta</taxon>
        <taxon>Bacillariophyta</taxon>
        <taxon>Bacillariophyceae</taxon>
        <taxon>Bacillariophycidae</taxon>
        <taxon>Naviculales</taxon>
        <taxon>Naviculaceae</taxon>
        <taxon>Fistulifera</taxon>
    </lineage>
</organism>
<feature type="domain" description="Protein kinase" evidence="7">
    <location>
        <begin position="112"/>
        <end position="448"/>
    </location>
</feature>
<dbReference type="InterPro" id="IPR000719">
    <property type="entry name" value="Prot_kinase_dom"/>
</dbReference>
<dbReference type="PANTHER" id="PTHR24345:SF91">
    <property type="entry name" value="SERINE_THREONINE-PROTEIN KINASE PLK4"/>
    <property type="match status" value="1"/>
</dbReference>
<dbReference type="Proteomes" id="UP000198406">
    <property type="component" value="Unassembled WGS sequence"/>
</dbReference>
<keyword evidence="3" id="KW-0547">Nucleotide-binding</keyword>
<feature type="compositionally biased region" description="Acidic residues" evidence="6">
    <location>
        <begin position="89"/>
        <end position="100"/>
    </location>
</feature>
<reference evidence="8 9" key="1">
    <citation type="journal article" date="2015" name="Plant Cell">
        <title>Oil accumulation by the oleaginous diatom Fistulifera solaris as revealed by the genome and transcriptome.</title>
        <authorList>
            <person name="Tanaka T."/>
            <person name="Maeda Y."/>
            <person name="Veluchamy A."/>
            <person name="Tanaka M."/>
            <person name="Abida H."/>
            <person name="Marechal E."/>
            <person name="Bowler C."/>
            <person name="Muto M."/>
            <person name="Sunaga Y."/>
            <person name="Tanaka M."/>
            <person name="Yoshino T."/>
            <person name="Taniguchi T."/>
            <person name="Fukuda Y."/>
            <person name="Nemoto M."/>
            <person name="Matsumoto M."/>
            <person name="Wong P.S."/>
            <person name="Aburatani S."/>
            <person name="Fujibuchi W."/>
        </authorList>
    </citation>
    <scope>NUCLEOTIDE SEQUENCE [LARGE SCALE GENOMIC DNA]</scope>
    <source>
        <strain evidence="8 9">JPCC DA0580</strain>
    </source>
</reference>
<sequence>MQFEYNSDYPGLIGQGQFIGAEARDPLEFPAVQPLPCARITTRIYHRERIATVENVIVRTVVNASRRKRRGSQSSNSSSDGFMSSSSSSEDDDSMADDDISMTADPREERAYWVQRTVREAIYGRVLLAIVLRRRYAGDNADWESTNERCAIKEMAWQHIRRERDRLAEDPIKEVAAMQYIKDFYERSIADDQPQHFVTKSFRSMLATNIMTPLDLLSDDRFLYSVMPFCEGGELFERLDLNEKFSEPEARYWMLQVLNGIANLQRTGVCHRDMSLENLLVHESGALIIDLGMCLHIPTQETQSLSVQMQNMTMNAATVNGTFYNSILKPAHSSKPMRYLIRPQGTCGKWIYMSPEIYKNQEPFDGHAVDMWAAGVILFLMLTGFPPWERACMTDERFKYMTAGYLVQMLTEWNLGLSSDAMDLLQRMLFLDPKDRLSLEQVLAHPWMLQPVPTPQQMIGGGGGFI</sequence>
<dbReference type="PANTHER" id="PTHR24345">
    <property type="entry name" value="SERINE/THREONINE-PROTEIN KINASE PLK"/>
    <property type="match status" value="1"/>
</dbReference>
<feature type="region of interest" description="Disordered" evidence="6">
    <location>
        <begin position="65"/>
        <end position="102"/>
    </location>
</feature>
<dbReference type="InParanoid" id="A0A1Z5JJ21"/>
<protein>
    <recommendedName>
        <fullName evidence="7">Protein kinase domain-containing protein</fullName>
    </recommendedName>
</protein>
<dbReference type="OrthoDB" id="541276at2759"/>
<dbReference type="EMBL" id="BDSP01000074">
    <property type="protein sequence ID" value="GAX14020.1"/>
    <property type="molecule type" value="Genomic_DNA"/>
</dbReference>
<keyword evidence="4" id="KW-0418">Kinase</keyword>